<accession>A0A9P8LDU6</accession>
<dbReference type="PROSITE" id="PS50294">
    <property type="entry name" value="WD_REPEATS_REGION"/>
    <property type="match status" value="3"/>
</dbReference>
<sequence length="372" mass="40687">MVSGGADSSIRIWDLASTENNSKNYVLKASGSVERFYPFDSLAFLSSSYDHTLKIYSSTTLSPSASFELNSVIYSHALSPIASHLLVACATQHPTVRLVDLRSGANTHSLAGHQGAVLSVSWSPRHEHVLASGGTDGTVRLWDVRRSAAGDLGVLDMEDSVGIVGYDGLGTGARHRSRGKAHAGAVNGVIWTEEGDYIVSTGHDERIRVWDAAKGANTLANFGPSIKNTRLSSNIPLLAPTNLSPPGTEYLFYASEYEILVFELFSGTFIKKLRPPNLTSNPQPGNKKAINSRPQSRVMSLAWRGRSHVSFYSAHLDGMIRAWIPHTEEDAAAEADEEDQGVEVDEDYRSKRKRNALDDVYHDLTRRKITFS</sequence>
<name>A0A9P8LDU6_9PEZI</name>
<dbReference type="PRINTS" id="PR00320">
    <property type="entry name" value="GPROTEINBRPT"/>
</dbReference>
<dbReference type="PANTHER" id="PTHR46202">
    <property type="entry name" value="DNA EXCISION REPAIR PROTEIN ERCC-8"/>
    <property type="match status" value="1"/>
</dbReference>
<evidence type="ECO:0008006" key="8">
    <source>
        <dbReference type="Google" id="ProtNLM"/>
    </source>
</evidence>
<keyword evidence="2" id="KW-0677">Repeat</keyword>
<feature type="repeat" description="WD" evidence="5">
    <location>
        <begin position="110"/>
        <end position="145"/>
    </location>
</feature>
<dbReference type="InterPro" id="IPR019775">
    <property type="entry name" value="WD40_repeat_CS"/>
</dbReference>
<proteinExistence type="predicted"/>
<dbReference type="EMBL" id="JAGHQM010000400">
    <property type="protein sequence ID" value="KAH0562156.1"/>
    <property type="molecule type" value="Genomic_DNA"/>
</dbReference>
<keyword evidence="4" id="KW-0234">DNA repair</keyword>
<keyword evidence="1 5" id="KW-0853">WD repeat</keyword>
<dbReference type="AlphaFoldDB" id="A0A9P8LDU6"/>
<dbReference type="GO" id="GO:0000109">
    <property type="term" value="C:nucleotide-excision repair complex"/>
    <property type="evidence" value="ECO:0007669"/>
    <property type="project" value="TreeGrafter"/>
</dbReference>
<dbReference type="Gene3D" id="2.130.10.10">
    <property type="entry name" value="YVTN repeat-like/Quinoprotein amine dehydrogenase"/>
    <property type="match status" value="1"/>
</dbReference>
<dbReference type="InterPro" id="IPR020472">
    <property type="entry name" value="WD40_PAC1"/>
</dbReference>
<dbReference type="GO" id="GO:0043161">
    <property type="term" value="P:proteasome-mediated ubiquitin-dependent protein catabolic process"/>
    <property type="evidence" value="ECO:0007669"/>
    <property type="project" value="TreeGrafter"/>
</dbReference>
<comment type="caution">
    <text evidence="6">The sequence shown here is derived from an EMBL/GenBank/DDBJ whole genome shotgun (WGS) entry which is preliminary data.</text>
</comment>
<evidence type="ECO:0000313" key="6">
    <source>
        <dbReference type="EMBL" id="KAH0562156.1"/>
    </source>
</evidence>
<evidence type="ECO:0000313" key="7">
    <source>
        <dbReference type="Proteomes" id="UP000750711"/>
    </source>
</evidence>
<organism evidence="6 7">
    <name type="scientific">Trichoglossum hirsutum</name>
    <dbReference type="NCBI Taxonomy" id="265104"/>
    <lineage>
        <taxon>Eukaryota</taxon>
        <taxon>Fungi</taxon>
        <taxon>Dikarya</taxon>
        <taxon>Ascomycota</taxon>
        <taxon>Pezizomycotina</taxon>
        <taxon>Geoglossomycetes</taxon>
        <taxon>Geoglossales</taxon>
        <taxon>Geoglossaceae</taxon>
        <taxon>Trichoglossum</taxon>
    </lineage>
</organism>
<dbReference type="InterPro" id="IPR001680">
    <property type="entry name" value="WD40_rpt"/>
</dbReference>
<protein>
    <recommendedName>
        <fullName evidence="8">WD40 repeat-like protein</fullName>
    </recommendedName>
</protein>
<feature type="repeat" description="WD" evidence="5">
    <location>
        <begin position="1"/>
        <end position="23"/>
    </location>
</feature>
<gene>
    <name evidence="6" type="ORF">GP486_003142</name>
</gene>
<keyword evidence="3" id="KW-0227">DNA damage</keyword>
<dbReference type="PANTHER" id="PTHR46202:SF1">
    <property type="entry name" value="DNA EXCISION REPAIR PROTEIN ERCC-8"/>
    <property type="match status" value="1"/>
</dbReference>
<dbReference type="SUPFAM" id="SSF50978">
    <property type="entry name" value="WD40 repeat-like"/>
    <property type="match status" value="1"/>
</dbReference>
<evidence type="ECO:0000256" key="4">
    <source>
        <dbReference type="ARBA" id="ARBA00023204"/>
    </source>
</evidence>
<dbReference type="InterPro" id="IPR036322">
    <property type="entry name" value="WD40_repeat_dom_sf"/>
</dbReference>
<dbReference type="Pfam" id="PF00400">
    <property type="entry name" value="WD40"/>
    <property type="match status" value="2"/>
</dbReference>
<feature type="repeat" description="WD" evidence="5">
    <location>
        <begin position="179"/>
        <end position="220"/>
    </location>
</feature>
<evidence type="ECO:0000256" key="3">
    <source>
        <dbReference type="ARBA" id="ARBA00022763"/>
    </source>
</evidence>
<keyword evidence="7" id="KW-1185">Reference proteome</keyword>
<dbReference type="SMART" id="SM00320">
    <property type="entry name" value="WD40"/>
    <property type="match status" value="4"/>
</dbReference>
<dbReference type="InterPro" id="IPR042238">
    <property type="entry name" value="Rad28/ERCC8/Ckn1/ATCSA-1"/>
</dbReference>
<dbReference type="PROSITE" id="PS00678">
    <property type="entry name" value="WD_REPEATS_1"/>
    <property type="match status" value="2"/>
</dbReference>
<reference evidence="6" key="1">
    <citation type="submission" date="2021-03" db="EMBL/GenBank/DDBJ databases">
        <title>Comparative genomics and phylogenomic investigation of the class Geoglossomycetes provide insights into ecological specialization and systematics.</title>
        <authorList>
            <person name="Melie T."/>
            <person name="Pirro S."/>
            <person name="Miller A.N."/>
            <person name="Quandt A."/>
        </authorList>
    </citation>
    <scope>NUCLEOTIDE SEQUENCE</scope>
    <source>
        <strain evidence="6">CAQ_001_2017</strain>
    </source>
</reference>
<dbReference type="InterPro" id="IPR015943">
    <property type="entry name" value="WD40/YVTN_repeat-like_dom_sf"/>
</dbReference>
<dbReference type="Proteomes" id="UP000750711">
    <property type="component" value="Unassembled WGS sequence"/>
</dbReference>
<evidence type="ECO:0000256" key="2">
    <source>
        <dbReference type="ARBA" id="ARBA00022737"/>
    </source>
</evidence>
<dbReference type="PROSITE" id="PS50082">
    <property type="entry name" value="WD_REPEATS_2"/>
    <property type="match status" value="3"/>
</dbReference>
<dbReference type="GO" id="GO:0006283">
    <property type="term" value="P:transcription-coupled nucleotide-excision repair"/>
    <property type="evidence" value="ECO:0007669"/>
    <property type="project" value="InterPro"/>
</dbReference>
<dbReference type="GO" id="GO:0000209">
    <property type="term" value="P:protein polyubiquitination"/>
    <property type="evidence" value="ECO:0007669"/>
    <property type="project" value="TreeGrafter"/>
</dbReference>
<evidence type="ECO:0000256" key="1">
    <source>
        <dbReference type="ARBA" id="ARBA00022574"/>
    </source>
</evidence>
<dbReference type="GO" id="GO:0031464">
    <property type="term" value="C:Cul4A-RING E3 ubiquitin ligase complex"/>
    <property type="evidence" value="ECO:0007669"/>
    <property type="project" value="TreeGrafter"/>
</dbReference>
<evidence type="ECO:0000256" key="5">
    <source>
        <dbReference type="PROSITE-ProRule" id="PRU00221"/>
    </source>
</evidence>